<gene>
    <name evidence="1" type="ORF">GGE60_002403</name>
</gene>
<accession>A0A7W6ZU80</accession>
<protein>
    <submittedName>
        <fullName evidence="1">Uncharacterized protein</fullName>
    </submittedName>
</protein>
<dbReference type="Proteomes" id="UP000543836">
    <property type="component" value="Unassembled WGS sequence"/>
</dbReference>
<reference evidence="1 2" key="1">
    <citation type="submission" date="2020-08" db="EMBL/GenBank/DDBJ databases">
        <title>Genomic Encyclopedia of Type Strains, Phase IV (KMG-V): Genome sequencing to study the core and pangenomes of soil and plant-associated prokaryotes.</title>
        <authorList>
            <person name="Whitman W."/>
        </authorList>
    </citation>
    <scope>NUCLEOTIDE SEQUENCE [LARGE SCALE GENOMIC DNA]</scope>
    <source>
        <strain evidence="1 2">SEMIA 492</strain>
    </source>
</reference>
<sequence length="39" mass="4600">MLYWLMQLAFKCFAHVKHGDFLESFESLRAMFSSIESKA</sequence>
<organism evidence="1 2">
    <name type="scientific">Rhizobium leucaenae</name>
    <dbReference type="NCBI Taxonomy" id="29450"/>
    <lineage>
        <taxon>Bacteria</taxon>
        <taxon>Pseudomonadati</taxon>
        <taxon>Pseudomonadota</taxon>
        <taxon>Alphaproteobacteria</taxon>
        <taxon>Hyphomicrobiales</taxon>
        <taxon>Rhizobiaceae</taxon>
        <taxon>Rhizobium/Agrobacterium group</taxon>
        <taxon>Rhizobium</taxon>
    </lineage>
</organism>
<dbReference type="EMBL" id="JACIIG010000005">
    <property type="protein sequence ID" value="MBB4568287.1"/>
    <property type="molecule type" value="Genomic_DNA"/>
</dbReference>
<evidence type="ECO:0000313" key="1">
    <source>
        <dbReference type="EMBL" id="MBB4568287.1"/>
    </source>
</evidence>
<keyword evidence="2" id="KW-1185">Reference proteome</keyword>
<proteinExistence type="predicted"/>
<comment type="caution">
    <text evidence="1">The sequence shown here is derived from an EMBL/GenBank/DDBJ whole genome shotgun (WGS) entry which is preliminary data.</text>
</comment>
<evidence type="ECO:0000313" key="2">
    <source>
        <dbReference type="Proteomes" id="UP000543836"/>
    </source>
</evidence>
<name>A0A7W6ZU80_9HYPH</name>
<dbReference type="AlphaFoldDB" id="A0A7W6ZU80"/>